<organism evidence="15 16">
    <name type="scientific">Oopsacas minuta</name>
    <dbReference type="NCBI Taxonomy" id="111878"/>
    <lineage>
        <taxon>Eukaryota</taxon>
        <taxon>Metazoa</taxon>
        <taxon>Porifera</taxon>
        <taxon>Hexactinellida</taxon>
        <taxon>Hexasterophora</taxon>
        <taxon>Lyssacinosida</taxon>
        <taxon>Leucopsacidae</taxon>
        <taxon>Oopsacas</taxon>
    </lineage>
</organism>
<evidence type="ECO:0000256" key="8">
    <source>
        <dbReference type="ARBA" id="ARBA00022946"/>
    </source>
</evidence>
<protein>
    <recommendedName>
        <fullName evidence="3">Presequence translocated-associated motor subunit PAM17, mitochondrial</fullName>
    </recommendedName>
</protein>
<keyword evidence="12 14" id="KW-0472">Membrane</keyword>
<keyword evidence="11" id="KW-0496">Mitochondrion</keyword>
<evidence type="ECO:0000256" key="5">
    <source>
        <dbReference type="ARBA" id="ARBA00022692"/>
    </source>
</evidence>
<evidence type="ECO:0000256" key="3">
    <source>
        <dbReference type="ARBA" id="ARBA00017907"/>
    </source>
</evidence>
<dbReference type="AlphaFoldDB" id="A0AAV7K7I3"/>
<evidence type="ECO:0000256" key="6">
    <source>
        <dbReference type="ARBA" id="ARBA00022792"/>
    </source>
</evidence>
<dbReference type="GO" id="GO:0030150">
    <property type="term" value="P:protein import into mitochondrial matrix"/>
    <property type="evidence" value="ECO:0007669"/>
    <property type="project" value="TreeGrafter"/>
</dbReference>
<feature type="transmembrane region" description="Helical" evidence="14">
    <location>
        <begin position="58"/>
        <end position="79"/>
    </location>
</feature>
<keyword evidence="10" id="KW-0811">Translocation</keyword>
<dbReference type="PANTHER" id="PTHR28021:SF1">
    <property type="entry name" value="PRESEQUENCE TRANSLOCATED-ASSOCIATED MOTOR SUBUNIT PAM17, MITOCHONDRIAL"/>
    <property type="match status" value="1"/>
</dbReference>
<keyword evidence="4" id="KW-0813">Transport</keyword>
<evidence type="ECO:0000313" key="15">
    <source>
        <dbReference type="EMBL" id="KAI6656449.1"/>
    </source>
</evidence>
<dbReference type="InterPro" id="IPR013875">
    <property type="entry name" value="Pam17"/>
</dbReference>
<gene>
    <name evidence="15" type="ORF">LOD99_1245</name>
</gene>
<reference evidence="15 16" key="1">
    <citation type="journal article" date="2023" name="BMC Biol.">
        <title>The compact genome of the sponge Oopsacas minuta (Hexactinellida) is lacking key metazoan core genes.</title>
        <authorList>
            <person name="Santini S."/>
            <person name="Schenkelaars Q."/>
            <person name="Jourda C."/>
            <person name="Duchesne M."/>
            <person name="Belahbib H."/>
            <person name="Rocher C."/>
            <person name="Selva M."/>
            <person name="Riesgo A."/>
            <person name="Vervoort M."/>
            <person name="Leys S.P."/>
            <person name="Kodjabachian L."/>
            <person name="Le Bivic A."/>
            <person name="Borchiellini C."/>
            <person name="Claverie J.M."/>
            <person name="Renard E."/>
        </authorList>
    </citation>
    <scope>NUCLEOTIDE SEQUENCE [LARGE SCALE GENOMIC DNA]</scope>
    <source>
        <strain evidence="15">SPO-2</strain>
    </source>
</reference>
<keyword evidence="7" id="KW-0653">Protein transport</keyword>
<comment type="similarity">
    <text evidence="2">Belongs to the PAM17 family.</text>
</comment>
<name>A0AAV7K7I3_9METZ</name>
<evidence type="ECO:0000256" key="12">
    <source>
        <dbReference type="ARBA" id="ARBA00023136"/>
    </source>
</evidence>
<dbReference type="EMBL" id="JAKMXF010000144">
    <property type="protein sequence ID" value="KAI6656449.1"/>
    <property type="molecule type" value="Genomic_DNA"/>
</dbReference>
<feature type="region of interest" description="Disordered" evidence="13">
    <location>
        <begin position="16"/>
        <end position="36"/>
    </location>
</feature>
<accession>A0AAV7K7I3</accession>
<evidence type="ECO:0000256" key="9">
    <source>
        <dbReference type="ARBA" id="ARBA00022989"/>
    </source>
</evidence>
<comment type="caution">
    <text evidence="15">The sequence shown here is derived from an EMBL/GenBank/DDBJ whole genome shotgun (WGS) entry which is preliminary data.</text>
</comment>
<dbReference type="Proteomes" id="UP001165289">
    <property type="component" value="Unassembled WGS sequence"/>
</dbReference>
<sequence>MAYRMLSTTSLRLTSYNHNPYNKRSLSSTPNNPTSKPPFALTFKEYRSIRRRMKWRDLGMGMLGGIVSMYGFIEMFIRYQPDLFTMSQEEVKPILGIDPLIILGMGGISSLLIGYLAMNHGTSAIWHLTHPEISKELSQRDKDLMQRIAAYRFKGTTQQSWEDDYHGEKIYTLSDYRQWIRKQQQKRKAEKDI</sequence>
<keyword evidence="16" id="KW-1185">Reference proteome</keyword>
<keyword evidence="6" id="KW-0999">Mitochondrion inner membrane</keyword>
<evidence type="ECO:0000256" key="1">
    <source>
        <dbReference type="ARBA" id="ARBA00004448"/>
    </source>
</evidence>
<dbReference type="PANTHER" id="PTHR28021">
    <property type="entry name" value="PRESEQUENCE TRANSLOCATED-ASSOCIATED MOTOR SUBUNIT PAM17, MITOCHONDRIAL"/>
    <property type="match status" value="1"/>
</dbReference>
<feature type="transmembrane region" description="Helical" evidence="14">
    <location>
        <begin position="99"/>
        <end position="118"/>
    </location>
</feature>
<evidence type="ECO:0000256" key="14">
    <source>
        <dbReference type="SAM" id="Phobius"/>
    </source>
</evidence>
<evidence type="ECO:0000256" key="11">
    <source>
        <dbReference type="ARBA" id="ARBA00023128"/>
    </source>
</evidence>
<evidence type="ECO:0000256" key="2">
    <source>
        <dbReference type="ARBA" id="ARBA00006837"/>
    </source>
</evidence>
<dbReference type="Pfam" id="PF08566">
    <property type="entry name" value="Pam17"/>
    <property type="match status" value="1"/>
</dbReference>
<proteinExistence type="inferred from homology"/>
<evidence type="ECO:0000313" key="16">
    <source>
        <dbReference type="Proteomes" id="UP001165289"/>
    </source>
</evidence>
<keyword evidence="9 14" id="KW-1133">Transmembrane helix</keyword>
<comment type="subcellular location">
    <subcellularLocation>
        <location evidence="1">Mitochondrion inner membrane</location>
        <topology evidence="1">Multi-pass membrane protein</topology>
    </subcellularLocation>
</comment>
<evidence type="ECO:0000256" key="10">
    <source>
        <dbReference type="ARBA" id="ARBA00023010"/>
    </source>
</evidence>
<keyword evidence="5 14" id="KW-0812">Transmembrane</keyword>
<dbReference type="GO" id="GO:0001405">
    <property type="term" value="C:PAM complex, Tim23 associated import motor"/>
    <property type="evidence" value="ECO:0007669"/>
    <property type="project" value="InterPro"/>
</dbReference>
<keyword evidence="8" id="KW-0809">Transit peptide</keyword>
<evidence type="ECO:0000256" key="13">
    <source>
        <dbReference type="SAM" id="MobiDB-lite"/>
    </source>
</evidence>
<evidence type="ECO:0000256" key="4">
    <source>
        <dbReference type="ARBA" id="ARBA00022448"/>
    </source>
</evidence>
<feature type="compositionally biased region" description="Low complexity" evidence="13">
    <location>
        <begin position="25"/>
        <end position="36"/>
    </location>
</feature>
<evidence type="ECO:0000256" key="7">
    <source>
        <dbReference type="ARBA" id="ARBA00022927"/>
    </source>
</evidence>